<dbReference type="EMBL" id="KZ819188">
    <property type="protein sequence ID" value="PWZ03081.1"/>
    <property type="molecule type" value="Genomic_DNA"/>
</dbReference>
<feature type="compositionally biased region" description="Polar residues" evidence="1">
    <location>
        <begin position="121"/>
        <end position="152"/>
    </location>
</feature>
<feature type="compositionally biased region" description="Low complexity" evidence="1">
    <location>
        <begin position="993"/>
        <end position="1004"/>
    </location>
</feature>
<feature type="compositionally biased region" description="Low complexity" evidence="1">
    <location>
        <begin position="329"/>
        <end position="345"/>
    </location>
</feature>
<gene>
    <name evidence="2" type="ORF">BCV70DRAFT_203921</name>
</gene>
<dbReference type="Proteomes" id="UP000246740">
    <property type="component" value="Unassembled WGS sequence"/>
</dbReference>
<evidence type="ECO:0000256" key="1">
    <source>
        <dbReference type="SAM" id="MobiDB-lite"/>
    </source>
</evidence>
<feature type="region of interest" description="Disordered" evidence="1">
    <location>
        <begin position="765"/>
        <end position="795"/>
    </location>
</feature>
<organism evidence="2 3">
    <name type="scientific">Testicularia cyperi</name>
    <dbReference type="NCBI Taxonomy" id="1882483"/>
    <lineage>
        <taxon>Eukaryota</taxon>
        <taxon>Fungi</taxon>
        <taxon>Dikarya</taxon>
        <taxon>Basidiomycota</taxon>
        <taxon>Ustilaginomycotina</taxon>
        <taxon>Ustilaginomycetes</taxon>
        <taxon>Ustilaginales</taxon>
        <taxon>Anthracoideaceae</taxon>
        <taxon>Testicularia</taxon>
    </lineage>
</organism>
<feature type="region of interest" description="Disordered" evidence="1">
    <location>
        <begin position="685"/>
        <end position="732"/>
    </location>
</feature>
<dbReference type="InParanoid" id="A0A317Y0K4"/>
<feature type="compositionally biased region" description="Polar residues" evidence="1">
    <location>
        <begin position="373"/>
        <end position="384"/>
    </location>
</feature>
<feature type="region of interest" description="Disordered" evidence="1">
    <location>
        <begin position="936"/>
        <end position="1015"/>
    </location>
</feature>
<dbReference type="AlphaFoldDB" id="A0A317Y0K4"/>
<feature type="region of interest" description="Disordered" evidence="1">
    <location>
        <begin position="261"/>
        <end position="384"/>
    </location>
</feature>
<feature type="compositionally biased region" description="Basic and acidic residues" evidence="1">
    <location>
        <begin position="1055"/>
        <end position="1066"/>
    </location>
</feature>
<feature type="compositionally biased region" description="Low complexity" evidence="1">
    <location>
        <begin position="845"/>
        <end position="860"/>
    </location>
</feature>
<feature type="compositionally biased region" description="Low complexity" evidence="1">
    <location>
        <begin position="1138"/>
        <end position="1157"/>
    </location>
</feature>
<feature type="region of interest" description="Disordered" evidence="1">
    <location>
        <begin position="1037"/>
        <end position="1209"/>
    </location>
</feature>
<feature type="region of interest" description="Disordered" evidence="1">
    <location>
        <begin position="845"/>
        <end position="897"/>
    </location>
</feature>
<feature type="compositionally biased region" description="Low complexity" evidence="1">
    <location>
        <begin position="1067"/>
        <end position="1090"/>
    </location>
</feature>
<feature type="compositionally biased region" description="Basic residues" evidence="1">
    <location>
        <begin position="351"/>
        <end position="367"/>
    </location>
</feature>
<keyword evidence="3" id="KW-1185">Reference proteome</keyword>
<reference evidence="2 3" key="1">
    <citation type="journal article" date="2018" name="Mol. Biol. Evol.">
        <title>Broad Genomic Sampling Reveals a Smut Pathogenic Ancestry of the Fungal Clade Ustilaginomycotina.</title>
        <authorList>
            <person name="Kijpornyongpan T."/>
            <person name="Mondo S.J."/>
            <person name="Barry K."/>
            <person name="Sandor L."/>
            <person name="Lee J."/>
            <person name="Lipzen A."/>
            <person name="Pangilinan J."/>
            <person name="LaButti K."/>
            <person name="Hainaut M."/>
            <person name="Henrissat B."/>
            <person name="Grigoriev I.V."/>
            <person name="Spatafora J.W."/>
            <person name="Aime M.C."/>
        </authorList>
    </citation>
    <scope>NUCLEOTIDE SEQUENCE [LARGE SCALE GENOMIC DNA]</scope>
    <source>
        <strain evidence="2 3">MCA 3645</strain>
    </source>
</reference>
<feature type="compositionally biased region" description="Polar residues" evidence="1">
    <location>
        <begin position="862"/>
        <end position="893"/>
    </location>
</feature>
<proteinExistence type="predicted"/>
<protein>
    <submittedName>
        <fullName evidence="2">Uncharacterized protein</fullName>
    </submittedName>
</protein>
<feature type="compositionally biased region" description="Acidic residues" evidence="1">
    <location>
        <begin position="765"/>
        <end position="785"/>
    </location>
</feature>
<feature type="compositionally biased region" description="Polar residues" evidence="1">
    <location>
        <begin position="710"/>
        <end position="725"/>
    </location>
</feature>
<feature type="compositionally biased region" description="Low complexity" evidence="1">
    <location>
        <begin position="1177"/>
        <end position="1188"/>
    </location>
</feature>
<accession>A0A317Y0K4</accession>
<evidence type="ECO:0000313" key="3">
    <source>
        <dbReference type="Proteomes" id="UP000246740"/>
    </source>
</evidence>
<feature type="compositionally biased region" description="Low complexity" evidence="1">
    <location>
        <begin position="967"/>
        <end position="985"/>
    </location>
</feature>
<feature type="region of interest" description="Disordered" evidence="1">
    <location>
        <begin position="489"/>
        <end position="516"/>
    </location>
</feature>
<feature type="compositionally biased region" description="Polar residues" evidence="1">
    <location>
        <begin position="502"/>
        <end position="516"/>
    </location>
</feature>
<name>A0A317Y0K4_9BASI</name>
<evidence type="ECO:0000313" key="2">
    <source>
        <dbReference type="EMBL" id="PWZ03081.1"/>
    </source>
</evidence>
<feature type="compositionally biased region" description="Polar residues" evidence="1">
    <location>
        <begin position="1189"/>
        <end position="1200"/>
    </location>
</feature>
<feature type="compositionally biased region" description="Low complexity" evidence="1">
    <location>
        <begin position="309"/>
        <end position="322"/>
    </location>
</feature>
<dbReference type="OrthoDB" id="2551638at2759"/>
<feature type="compositionally biased region" description="Polar residues" evidence="1">
    <location>
        <begin position="281"/>
        <end position="292"/>
    </location>
</feature>
<sequence length="1209" mass="127591">MPRGPPDASASADVFDLDYGSADVEDAPPPTRSSVSAAPAQARPQPVNSAAAAPVDLLVQAEPGPSTQPMSTAVVGRKAPKAYETDTVAQSGETEGKVRAPKAQYAPAMGRAGVTSPPAQPVSQRLSPYATSYLPTGSAGQSSNDPHASNTYGPADGASLAQGGIDANGETAYDPYNPSGTAGFSLGLPSFDPVANANSNSDPGYAHRQPPTPMAGMSLLQPHAWAQHGPIDAQDQPYDPSNWSYEGAYAPTRAPVQPASMLLQPQPAPPTLPYSHLQPHLNPSNVQQSQALPQLPSHQFQHQHHYQHQPHPQQYQHPSQFSYPPPQHYPQYAQYSQPSQASAQSTPDARRLKKQQKKKAKKERKQARLAQEAQLSPAASTSSYAMEAGSNGARMPFGDAKLLSRKAGAQDVLAQFQPKSASSAQPSAPFQLADLDNLNCTDDEREQMVDLVAQAHGLSVAPRKLLQYGFSSALIQACCEAMQIPLEPTSGVDNGKEHHTDTTSGPQTAEQSSQTLPLVETTKVEQELMSKDEQGLTLTPLEQLRKKALASKIAKAEAAARAAAAAEAQKREASPVDAETDPLLRLLVDRMRALVELRNTAPSSGVVETGIESGEPVAAAPAVTGTSRKRAYRDVDAVDTGGEHATGLGNLALEGDLAYGDTDTARQTAEDPPTRRQRISYADSFSHRPEMPSGDVDLDTPPPNFFSALMATSSASRSGTPSRQPESAVYARTETEAALSAARQREHNRFLDVPHGLNMMIELSDDEDYDDGGTNNEEELDSDDDRADRDAQHSDGIALGQEALTHRTISRRRGLHPTAVLDLRRKTCDELNSIYRSLNGLAPTTTPASMSAASPQPAQAFLPSTTSEGGSLNVAPSTSGGMNATRSGTSTPITAPLVPGAASAASAASPAPAASSREDLLRKELEIKQLMLRIQQMEDSRRSKSKTQPTSNNLPDELLSRIGGNGADTDGSDATASASTSLSLSVERSEQDAGAAERTAVTAAPSTSAGVRLDPALQKQREALLALLDTKRRLALGHQPAAKSPGPEAPLTSAEPRDPESLEKVNSRSTSPASSSSSSTSSSSSSSSSPEYTPAEQLELDTPHTSSHTADVPATTHRRSQQSVRIGLSALLGPRALGSTQTGTQSASSLPTSVLSSMATRVRSIFGWRPAPPASPSPSLDSSTTSTSEQPPSMPDSSARQIRPLPRQR</sequence>
<feature type="region of interest" description="Disordered" evidence="1">
    <location>
        <begin position="1"/>
        <end position="217"/>
    </location>
</feature>